<dbReference type="SUPFAM" id="SSF56219">
    <property type="entry name" value="DNase I-like"/>
    <property type="match status" value="1"/>
</dbReference>
<reference evidence="2" key="3">
    <citation type="submission" date="2019-06" db="EMBL/GenBank/DDBJ databases">
        <authorList>
            <person name="Poynton C."/>
            <person name="Hasenbein S."/>
            <person name="Benoit J.B."/>
            <person name="Sepulveda M.S."/>
            <person name="Poelchau M.F."/>
            <person name="Murali S.C."/>
            <person name="Chen S."/>
            <person name="Glastad K.M."/>
            <person name="Werren J.H."/>
            <person name="Vineis J.H."/>
            <person name="Bowen J.L."/>
            <person name="Friedrich M."/>
            <person name="Jones J."/>
            <person name="Robertson H.M."/>
            <person name="Feyereisen R."/>
            <person name="Mechler-Hickson A."/>
            <person name="Mathers N."/>
            <person name="Lee C.E."/>
            <person name="Colbourne J.K."/>
            <person name="Biales A."/>
            <person name="Johnston J.S."/>
            <person name="Wellborn G.A."/>
            <person name="Rosendale A.J."/>
            <person name="Cridge A.G."/>
            <person name="Munoz-Torres M.C."/>
            <person name="Bain P.A."/>
            <person name="Manny A.R."/>
            <person name="Major K.M."/>
            <person name="Lambert F.N."/>
            <person name="Vulpe C.D."/>
            <person name="Tuck P."/>
            <person name="Blalock B.J."/>
            <person name="Lin Y.-Y."/>
            <person name="Smith M.E."/>
            <person name="Ochoa-Acuna H."/>
            <person name="Chen M.-J.M."/>
            <person name="Childers C.P."/>
            <person name="Qu J."/>
            <person name="Dugan S."/>
            <person name="Lee S.L."/>
            <person name="Chao H."/>
            <person name="Dinh H."/>
            <person name="Han Y."/>
            <person name="Doddapaneni H."/>
            <person name="Worley K.C."/>
            <person name="Muzny D.M."/>
            <person name="Gibbs R.A."/>
            <person name="Richards S."/>
        </authorList>
    </citation>
    <scope>NUCLEOTIDE SEQUENCE</scope>
    <source>
        <strain evidence="2">HAZT.00-mixed</strain>
        <tissue evidence="2">Whole organism</tissue>
    </source>
</reference>
<dbReference type="InterPro" id="IPR005135">
    <property type="entry name" value="Endo/exonuclease/phosphatase"/>
</dbReference>
<dbReference type="GO" id="GO:0061343">
    <property type="term" value="P:cell adhesion involved in heart morphogenesis"/>
    <property type="evidence" value="ECO:0007669"/>
    <property type="project" value="TreeGrafter"/>
</dbReference>
<dbReference type="EMBL" id="JQDR03000863">
    <property type="protein sequence ID" value="KAA0203751.1"/>
    <property type="molecule type" value="Genomic_DNA"/>
</dbReference>
<dbReference type="GO" id="GO:0007508">
    <property type="term" value="P:larval heart development"/>
    <property type="evidence" value="ECO:0007669"/>
    <property type="project" value="TreeGrafter"/>
</dbReference>
<protein>
    <recommendedName>
        <fullName evidence="1">Endonuclease/exonuclease/phosphatase domain-containing protein</fullName>
    </recommendedName>
</protein>
<dbReference type="PANTHER" id="PTHR33395:SF22">
    <property type="entry name" value="REVERSE TRANSCRIPTASE DOMAIN-CONTAINING PROTEIN"/>
    <property type="match status" value="1"/>
</dbReference>
<dbReference type="Pfam" id="PF14529">
    <property type="entry name" value="Exo_endo_phos_2"/>
    <property type="match status" value="1"/>
</dbReference>
<dbReference type="OrthoDB" id="6382830at2759"/>
<dbReference type="GO" id="GO:0003824">
    <property type="term" value="F:catalytic activity"/>
    <property type="evidence" value="ECO:0007669"/>
    <property type="project" value="InterPro"/>
</dbReference>
<dbReference type="Proteomes" id="UP000711488">
    <property type="component" value="Unassembled WGS sequence"/>
</dbReference>
<dbReference type="InterPro" id="IPR036691">
    <property type="entry name" value="Endo/exonu/phosph_ase_sf"/>
</dbReference>
<organism evidence="2">
    <name type="scientific">Hyalella azteca</name>
    <name type="common">Amphipod</name>
    <dbReference type="NCBI Taxonomy" id="294128"/>
    <lineage>
        <taxon>Eukaryota</taxon>
        <taxon>Metazoa</taxon>
        <taxon>Ecdysozoa</taxon>
        <taxon>Arthropoda</taxon>
        <taxon>Crustacea</taxon>
        <taxon>Multicrustacea</taxon>
        <taxon>Malacostraca</taxon>
        <taxon>Eumalacostraca</taxon>
        <taxon>Peracarida</taxon>
        <taxon>Amphipoda</taxon>
        <taxon>Senticaudata</taxon>
        <taxon>Talitrida</taxon>
        <taxon>Talitroidea</taxon>
        <taxon>Hyalellidae</taxon>
        <taxon>Hyalella</taxon>
    </lineage>
</organism>
<reference evidence="2" key="2">
    <citation type="journal article" date="2018" name="Environ. Sci. Technol.">
        <title>The Toxicogenome of Hyalella azteca: A Model for Sediment Ecotoxicology and Evolutionary Toxicology.</title>
        <authorList>
            <person name="Poynton H.C."/>
            <person name="Hasenbein S."/>
            <person name="Benoit J.B."/>
            <person name="Sepulveda M.S."/>
            <person name="Poelchau M.F."/>
            <person name="Hughes D.S.T."/>
            <person name="Murali S.C."/>
            <person name="Chen S."/>
            <person name="Glastad K.M."/>
            <person name="Goodisman M.A.D."/>
            <person name="Werren J.H."/>
            <person name="Vineis J.H."/>
            <person name="Bowen J.L."/>
            <person name="Friedrich M."/>
            <person name="Jones J."/>
            <person name="Robertson H.M."/>
            <person name="Feyereisen R."/>
            <person name="Mechler-Hickson A."/>
            <person name="Mathers N."/>
            <person name="Lee C.E."/>
            <person name="Colbourne J.K."/>
            <person name="Biales A."/>
            <person name="Johnston J.S."/>
            <person name="Wellborn G.A."/>
            <person name="Rosendale A.J."/>
            <person name="Cridge A.G."/>
            <person name="Munoz-Torres M.C."/>
            <person name="Bain P.A."/>
            <person name="Manny A.R."/>
            <person name="Major K.M."/>
            <person name="Lambert F.N."/>
            <person name="Vulpe C.D."/>
            <person name="Tuck P."/>
            <person name="Blalock B.J."/>
            <person name="Lin Y.Y."/>
            <person name="Smith M.E."/>
            <person name="Ochoa-Acuna H."/>
            <person name="Chen M.M."/>
            <person name="Childers C.P."/>
            <person name="Qu J."/>
            <person name="Dugan S."/>
            <person name="Lee S.L."/>
            <person name="Chao H."/>
            <person name="Dinh H."/>
            <person name="Han Y."/>
            <person name="Doddapaneni H."/>
            <person name="Worley K.C."/>
            <person name="Muzny D.M."/>
            <person name="Gibbs R.A."/>
            <person name="Richards S."/>
        </authorList>
    </citation>
    <scope>NUCLEOTIDE SEQUENCE</scope>
    <source>
        <strain evidence="2">HAZT.00-mixed</strain>
        <tissue evidence="2">Whole organism</tissue>
    </source>
</reference>
<dbReference type="PANTHER" id="PTHR33395">
    <property type="entry name" value="TRANSCRIPTASE, PUTATIVE-RELATED-RELATED"/>
    <property type="match status" value="1"/>
</dbReference>
<evidence type="ECO:0000259" key="1">
    <source>
        <dbReference type="Pfam" id="PF14529"/>
    </source>
</evidence>
<dbReference type="AlphaFoldDB" id="A0A6A0HF25"/>
<dbReference type="Gene3D" id="3.60.10.10">
    <property type="entry name" value="Endonuclease/exonuclease/phosphatase"/>
    <property type="match status" value="1"/>
</dbReference>
<sequence>MPPPTRGRKKRVVAMTVQQQTKNNQHPVASVAAMEEKVKSLTAGPEAAAAAVEMDEIVKLVEDKTKEKSLEAEDKARRSKNLIVFGIPKPTDGDEQKRKRDDIKESERILAEVGSTQKPLVCPYTNAHSLVNKRNELDALIDIHRPSVVGIVEVKPENQRFNVQKCKIALPGFESYYNLESKGRGICLHVKSELNPSCKDVKTDFEECMFVNCKLSNSETWTIGLVYLSPSGSEDNNQNMNQLLRTVTEAKPQHLLLLGDFNFPEIDREKELSRASTNHPASKFLTVIKDKYLIQHQREPTRLRDGQCPTLDDLVLTNWQDV</sequence>
<comment type="caution">
    <text evidence="2">The sequence shown here is derived from an EMBL/GenBank/DDBJ whole genome shotgun (WGS) entry which is preliminary data.</text>
</comment>
<feature type="domain" description="Endonuclease/exonuclease/phosphatase" evidence="1">
    <location>
        <begin position="223"/>
        <end position="318"/>
    </location>
</feature>
<reference evidence="2" key="1">
    <citation type="submission" date="2014-08" db="EMBL/GenBank/DDBJ databases">
        <authorList>
            <person name="Murali S."/>
            <person name="Richards S."/>
            <person name="Bandaranaike D."/>
            <person name="Bellair M."/>
            <person name="Blankenburg K."/>
            <person name="Chao H."/>
            <person name="Dinh H."/>
            <person name="Doddapaneni H."/>
            <person name="Dugan-Rocha S."/>
            <person name="Elkadiri S."/>
            <person name="Gnanaolivu R."/>
            <person name="Hughes D."/>
            <person name="Lee S."/>
            <person name="Li M."/>
            <person name="Ming W."/>
            <person name="Munidasa M."/>
            <person name="Muniz J."/>
            <person name="Nguyen L."/>
            <person name="Osuji N."/>
            <person name="Pu L.-L."/>
            <person name="Puazo M."/>
            <person name="Skinner E."/>
            <person name="Qu C."/>
            <person name="Quiroz J."/>
            <person name="Raj R."/>
            <person name="Weissenberger G."/>
            <person name="Xin Y."/>
            <person name="Zou X."/>
            <person name="Han Y."/>
            <person name="Worley K."/>
            <person name="Muzny D."/>
            <person name="Gibbs R."/>
        </authorList>
    </citation>
    <scope>NUCLEOTIDE SEQUENCE</scope>
    <source>
        <strain evidence="2">HAZT.00-mixed</strain>
        <tissue evidence="2">Whole organism</tissue>
    </source>
</reference>
<gene>
    <name evidence="2" type="ORF">HAZT_HAZT007552</name>
</gene>
<proteinExistence type="predicted"/>
<accession>A0A6A0HF25</accession>
<evidence type="ECO:0000313" key="2">
    <source>
        <dbReference type="EMBL" id="KAA0203751.1"/>
    </source>
</evidence>
<name>A0A6A0HF25_HYAAZ</name>
<dbReference type="GO" id="GO:0031012">
    <property type="term" value="C:extracellular matrix"/>
    <property type="evidence" value="ECO:0007669"/>
    <property type="project" value="TreeGrafter"/>
</dbReference>